<evidence type="ECO:0000313" key="5">
    <source>
        <dbReference type="Proteomes" id="UP000251558"/>
    </source>
</evidence>
<sequence>MISVLPARSAEDFETLAGLCRKLAQWDVDASAPHGVSAADVRALFHPETNGTQLAAQFGAPDAIAFIARSGGLPAGCLGFDPFGEDAMELHRFYVDASFRGQGIGRALMGAVLAEIDKGPARAVLIHTTFYMENAIAVYEAFGFKPCAPFRDTPAHVRHTDVFLSRPSQRA</sequence>
<reference evidence="5" key="1">
    <citation type="submission" date="2018-06" db="EMBL/GenBank/DDBJ databases">
        <authorList>
            <person name="Helene L.C."/>
            <person name="Dall'Agnol R."/>
            <person name="Delamuta J.R."/>
            <person name="Hungria M."/>
        </authorList>
    </citation>
    <scope>NUCLEOTIDE SEQUENCE [LARGE SCALE GENOMIC DNA]</scope>
    <source>
        <strain evidence="5">AC99b</strain>
    </source>
</reference>
<dbReference type="InterPro" id="IPR000182">
    <property type="entry name" value="GNAT_dom"/>
</dbReference>
<dbReference type="PANTHER" id="PTHR43877">
    <property type="entry name" value="AMINOALKYLPHOSPHONATE N-ACETYLTRANSFERASE-RELATED-RELATED"/>
    <property type="match status" value="1"/>
</dbReference>
<comment type="caution">
    <text evidence="4">The sequence shown here is derived from an EMBL/GenBank/DDBJ whole genome shotgun (WGS) entry which is preliminary data.</text>
</comment>
<dbReference type="PROSITE" id="PS51186">
    <property type="entry name" value="GNAT"/>
    <property type="match status" value="1"/>
</dbReference>
<keyword evidence="1 4" id="KW-0808">Transferase</keyword>
<organism evidence="4 5">
    <name type="scientific">Mesorhizobium hawassense</name>
    <dbReference type="NCBI Taxonomy" id="1209954"/>
    <lineage>
        <taxon>Bacteria</taxon>
        <taxon>Pseudomonadati</taxon>
        <taxon>Pseudomonadota</taxon>
        <taxon>Alphaproteobacteria</taxon>
        <taxon>Hyphomicrobiales</taxon>
        <taxon>Phyllobacteriaceae</taxon>
        <taxon>Mesorhizobium</taxon>
    </lineage>
</organism>
<dbReference type="Gene3D" id="3.40.630.30">
    <property type="match status" value="1"/>
</dbReference>
<evidence type="ECO:0000256" key="2">
    <source>
        <dbReference type="ARBA" id="ARBA00023315"/>
    </source>
</evidence>
<accession>A0A330HRC9</accession>
<feature type="domain" description="N-acetyltransferase" evidence="3">
    <location>
        <begin position="2"/>
        <end position="167"/>
    </location>
</feature>
<keyword evidence="2" id="KW-0012">Acyltransferase</keyword>
<dbReference type="AlphaFoldDB" id="A0A330HRC9"/>
<keyword evidence="5" id="KW-1185">Reference proteome</keyword>
<dbReference type="RefSeq" id="WP_112098215.1">
    <property type="nucleotide sequence ID" value="NZ_QMBP01000006.1"/>
</dbReference>
<dbReference type="OrthoDB" id="2436196at2"/>
<dbReference type="EMBL" id="QMBP01000006">
    <property type="protein sequence ID" value="RAZ90142.1"/>
    <property type="molecule type" value="Genomic_DNA"/>
</dbReference>
<gene>
    <name evidence="4" type="ORF">DPM33_15045</name>
</gene>
<dbReference type="Pfam" id="PF00583">
    <property type="entry name" value="Acetyltransf_1"/>
    <property type="match status" value="1"/>
</dbReference>
<evidence type="ECO:0000256" key="1">
    <source>
        <dbReference type="ARBA" id="ARBA00022679"/>
    </source>
</evidence>
<dbReference type="CDD" id="cd04301">
    <property type="entry name" value="NAT_SF"/>
    <property type="match status" value="1"/>
</dbReference>
<dbReference type="InterPro" id="IPR050832">
    <property type="entry name" value="Bact_Acetyltransf"/>
</dbReference>
<name>A0A330HRC9_9HYPH</name>
<evidence type="ECO:0000259" key="3">
    <source>
        <dbReference type="PROSITE" id="PS51186"/>
    </source>
</evidence>
<evidence type="ECO:0000313" key="4">
    <source>
        <dbReference type="EMBL" id="RAZ90142.1"/>
    </source>
</evidence>
<protein>
    <submittedName>
        <fullName evidence="4">N-acetyltransferase</fullName>
    </submittedName>
</protein>
<proteinExistence type="predicted"/>
<reference evidence="4 5" key="2">
    <citation type="submission" date="2018-07" db="EMBL/GenBank/DDBJ databases">
        <title>Diversity of Mesorhizobium strains in Brazil.</title>
        <authorList>
            <person name="Helene L.C.F."/>
            <person name="Dall'Agnol R."/>
            <person name="Delamuta J.R.M."/>
            <person name="Hungria M."/>
        </authorList>
    </citation>
    <scope>NUCLEOTIDE SEQUENCE [LARGE SCALE GENOMIC DNA]</scope>
    <source>
        <strain evidence="4 5">AC99b</strain>
    </source>
</reference>
<dbReference type="SUPFAM" id="SSF55729">
    <property type="entry name" value="Acyl-CoA N-acyltransferases (Nat)"/>
    <property type="match status" value="1"/>
</dbReference>
<dbReference type="InterPro" id="IPR016181">
    <property type="entry name" value="Acyl_CoA_acyltransferase"/>
</dbReference>
<dbReference type="Proteomes" id="UP000251558">
    <property type="component" value="Unassembled WGS sequence"/>
</dbReference>
<dbReference type="GO" id="GO:0016747">
    <property type="term" value="F:acyltransferase activity, transferring groups other than amino-acyl groups"/>
    <property type="evidence" value="ECO:0007669"/>
    <property type="project" value="InterPro"/>
</dbReference>